<dbReference type="OrthoDB" id="884043at2"/>
<dbReference type="Proteomes" id="UP000092695">
    <property type="component" value="Chromosome"/>
</dbReference>
<name>A0A193LJT2_9GAMM</name>
<gene>
    <name evidence="1" type="ORF">BA177_17010</name>
</gene>
<sequence>MTVFEFAKQLVGKDCRSVIYGAGTGSVAALGFGDRLRRIKQLGNPNLSEADRKFASELELTVYCSWRLSHNDRVVCSWRDNEDLPSRTGLGGLVGRGVEAAEVRPGTHDLEIIFDRGFRFQVFCDVTNNLDVDDNYLFATAEEIGAISLNSEPAPIERRAKVLKPVD</sequence>
<organism evidence="1 2">
    <name type="scientific">Woeseia oceani</name>
    <dbReference type="NCBI Taxonomy" id="1548547"/>
    <lineage>
        <taxon>Bacteria</taxon>
        <taxon>Pseudomonadati</taxon>
        <taxon>Pseudomonadota</taxon>
        <taxon>Gammaproteobacteria</taxon>
        <taxon>Woeseiales</taxon>
        <taxon>Woeseiaceae</taxon>
        <taxon>Woeseia</taxon>
    </lineage>
</organism>
<protein>
    <submittedName>
        <fullName evidence="1">Uncharacterized protein</fullName>
    </submittedName>
</protein>
<dbReference type="AlphaFoldDB" id="A0A193LJT2"/>
<dbReference type="KEGG" id="woc:BA177_17010"/>
<dbReference type="EMBL" id="CP016268">
    <property type="protein sequence ID" value="ANO52659.1"/>
    <property type="molecule type" value="Genomic_DNA"/>
</dbReference>
<reference evidence="1 2" key="1">
    <citation type="submission" date="2016-06" db="EMBL/GenBank/DDBJ databases">
        <title>Complete genome sequence of a deep-branching marine Gamma Proteobacterium Woeseia oceani type strain XK5.</title>
        <authorList>
            <person name="Mu D."/>
            <person name="Du Z."/>
        </authorList>
    </citation>
    <scope>NUCLEOTIDE SEQUENCE [LARGE SCALE GENOMIC DNA]</scope>
    <source>
        <strain evidence="1 2">XK5</strain>
    </source>
</reference>
<evidence type="ECO:0000313" key="2">
    <source>
        <dbReference type="Proteomes" id="UP000092695"/>
    </source>
</evidence>
<keyword evidence="2" id="KW-1185">Reference proteome</keyword>
<proteinExistence type="predicted"/>
<accession>A0A193LJT2</accession>
<evidence type="ECO:0000313" key="1">
    <source>
        <dbReference type="EMBL" id="ANO52659.1"/>
    </source>
</evidence>
<dbReference type="RefSeq" id="WP_068618201.1">
    <property type="nucleotide sequence ID" value="NZ_CP016268.1"/>
</dbReference>